<dbReference type="PANTHER" id="PTHR38847">
    <property type="match status" value="1"/>
</dbReference>
<comment type="caution">
    <text evidence="3">The sequence shown here is derived from an EMBL/GenBank/DDBJ whole genome shotgun (WGS) entry which is preliminary data.</text>
</comment>
<evidence type="ECO:0000256" key="1">
    <source>
        <dbReference type="SAM" id="MobiDB-lite"/>
    </source>
</evidence>
<evidence type="ECO:0000313" key="4">
    <source>
        <dbReference type="Proteomes" id="UP001211065"/>
    </source>
</evidence>
<protein>
    <submittedName>
        <fullName evidence="3">Uncharacterized protein</fullName>
    </submittedName>
</protein>
<keyword evidence="2" id="KW-0732">Signal</keyword>
<dbReference type="Pfam" id="PF14273">
    <property type="entry name" value="DUF4360"/>
    <property type="match status" value="1"/>
</dbReference>
<proteinExistence type="predicted"/>
<reference evidence="3" key="1">
    <citation type="submission" date="2020-05" db="EMBL/GenBank/DDBJ databases">
        <title>Phylogenomic resolution of chytrid fungi.</title>
        <authorList>
            <person name="Stajich J.E."/>
            <person name="Amses K."/>
            <person name="Simmons R."/>
            <person name="Seto K."/>
            <person name="Myers J."/>
            <person name="Bonds A."/>
            <person name="Quandt C.A."/>
            <person name="Barry K."/>
            <person name="Liu P."/>
            <person name="Grigoriev I."/>
            <person name="Longcore J.E."/>
            <person name="James T.Y."/>
        </authorList>
    </citation>
    <scope>NUCLEOTIDE SEQUENCE</scope>
    <source>
        <strain evidence="3">JEL0476</strain>
    </source>
</reference>
<feature type="region of interest" description="Disordered" evidence="1">
    <location>
        <begin position="59"/>
        <end position="128"/>
    </location>
</feature>
<organism evidence="3 4">
    <name type="scientific">Clydaea vesicula</name>
    <dbReference type="NCBI Taxonomy" id="447962"/>
    <lineage>
        <taxon>Eukaryota</taxon>
        <taxon>Fungi</taxon>
        <taxon>Fungi incertae sedis</taxon>
        <taxon>Chytridiomycota</taxon>
        <taxon>Chytridiomycota incertae sedis</taxon>
        <taxon>Chytridiomycetes</taxon>
        <taxon>Lobulomycetales</taxon>
        <taxon>Lobulomycetaceae</taxon>
        <taxon>Clydaea</taxon>
    </lineage>
</organism>
<dbReference type="PANTHER" id="PTHR38847:SF1">
    <property type="entry name" value="PSEUDOURIDINE SYNTHASE RSUA_RLUA-LIKE DOMAIN-CONTAINING PROTEIN"/>
    <property type="match status" value="1"/>
</dbReference>
<evidence type="ECO:0000313" key="3">
    <source>
        <dbReference type="EMBL" id="KAJ3220548.1"/>
    </source>
</evidence>
<feature type="compositionally biased region" description="Low complexity" evidence="1">
    <location>
        <begin position="59"/>
        <end position="68"/>
    </location>
</feature>
<dbReference type="EMBL" id="JADGJW010000292">
    <property type="protein sequence ID" value="KAJ3220548.1"/>
    <property type="molecule type" value="Genomic_DNA"/>
</dbReference>
<feature type="signal peptide" evidence="2">
    <location>
        <begin position="1"/>
        <end position="17"/>
    </location>
</feature>
<gene>
    <name evidence="3" type="ORF">HK099_004214</name>
</gene>
<name>A0AAD5U2M1_9FUNG</name>
<feature type="compositionally biased region" description="Low complexity" evidence="1">
    <location>
        <begin position="95"/>
        <end position="117"/>
    </location>
</feature>
<dbReference type="AlphaFoldDB" id="A0AAD5U2M1"/>
<dbReference type="InterPro" id="IPR025649">
    <property type="entry name" value="DUF4360"/>
</dbReference>
<feature type="chain" id="PRO_5042275215" evidence="2">
    <location>
        <begin position="18"/>
        <end position="298"/>
    </location>
</feature>
<sequence length="298" mass="31726">MFDCLSVLIAIFSVVSAGPSYTVTRTVIAPTSVKTTRVKTTKVKTTTVISSQIASSSSIPFSSEIPTTEVPSSSEIPTTTEVPSSSEIPTTTEVPTSSEIPTTEIPTSTETTGIPTTTQPPLPTTPANVSIKSIVSAGSGCPAGSARASINSNGSHLAISHDPIQASKGPSVPITESRKNCQVNLNLSFESGWQYRLNSVQSRGYYQLENGVTATQKFTNYYSGEVEQQTAQKDISSGESNYSFVEMFRGEVWSPCNKDVAVNINSQVRVAGSGSGYIVVDPVEGDTIYKVSIDWRRC</sequence>
<evidence type="ECO:0000256" key="2">
    <source>
        <dbReference type="SAM" id="SignalP"/>
    </source>
</evidence>
<keyword evidence="4" id="KW-1185">Reference proteome</keyword>
<dbReference type="Proteomes" id="UP001211065">
    <property type="component" value="Unassembled WGS sequence"/>
</dbReference>
<feature type="compositionally biased region" description="Polar residues" evidence="1">
    <location>
        <begin position="69"/>
        <end position="94"/>
    </location>
</feature>
<accession>A0AAD5U2M1</accession>